<protein>
    <submittedName>
        <fullName evidence="8">Putative transcriptional regulator, GntR family</fullName>
    </submittedName>
</protein>
<dbReference type="InterPro" id="IPR015421">
    <property type="entry name" value="PyrdxlP-dep_Trfase_major"/>
</dbReference>
<evidence type="ECO:0000259" key="7">
    <source>
        <dbReference type="PROSITE" id="PS50949"/>
    </source>
</evidence>
<evidence type="ECO:0000256" key="3">
    <source>
        <dbReference type="ARBA" id="ARBA00023015"/>
    </source>
</evidence>
<dbReference type="InterPro" id="IPR051446">
    <property type="entry name" value="HTH_trans_reg/aminotransferase"/>
</dbReference>
<reference evidence="8 9" key="1">
    <citation type="journal article" date="2011" name="J. Bacteriol.">
        <title>Genome sequence of Chthoniobacter flavus Ellin428, an aerobic heterotrophic soil bacterium.</title>
        <authorList>
            <person name="Kant R."/>
            <person name="van Passel M.W."/>
            <person name="Palva A."/>
            <person name="Lucas S."/>
            <person name="Lapidus A."/>
            <person name="Glavina Del Rio T."/>
            <person name="Dalin E."/>
            <person name="Tice H."/>
            <person name="Bruce D."/>
            <person name="Goodwin L."/>
            <person name="Pitluck S."/>
            <person name="Larimer F.W."/>
            <person name="Land M.L."/>
            <person name="Hauser L."/>
            <person name="Sangwan P."/>
            <person name="de Vos W.M."/>
            <person name="Janssen P.H."/>
            <person name="Smidt H."/>
        </authorList>
    </citation>
    <scope>NUCLEOTIDE SEQUENCE [LARGE SCALE GENOMIC DNA]</scope>
    <source>
        <strain evidence="8 9">Ellin428</strain>
    </source>
</reference>
<dbReference type="InterPro" id="IPR015422">
    <property type="entry name" value="PyrdxlP-dep_Trfase_small"/>
</dbReference>
<organism evidence="8 9">
    <name type="scientific">Chthoniobacter flavus Ellin428</name>
    <dbReference type="NCBI Taxonomy" id="497964"/>
    <lineage>
        <taxon>Bacteria</taxon>
        <taxon>Pseudomonadati</taxon>
        <taxon>Verrucomicrobiota</taxon>
        <taxon>Spartobacteria</taxon>
        <taxon>Chthoniobacterales</taxon>
        <taxon>Chthoniobacteraceae</taxon>
        <taxon>Chthoniobacter</taxon>
    </lineage>
</organism>
<dbReference type="SUPFAM" id="SSF46785">
    <property type="entry name" value="Winged helix' DNA-binding domain"/>
    <property type="match status" value="1"/>
</dbReference>
<dbReference type="AlphaFoldDB" id="B4CYG5"/>
<dbReference type="PANTHER" id="PTHR46577">
    <property type="entry name" value="HTH-TYPE TRANSCRIPTIONAL REGULATORY PROTEIN GABR"/>
    <property type="match status" value="1"/>
</dbReference>
<dbReference type="GO" id="GO:0003700">
    <property type="term" value="F:DNA-binding transcription factor activity"/>
    <property type="evidence" value="ECO:0007669"/>
    <property type="project" value="InterPro"/>
</dbReference>
<dbReference type="PANTHER" id="PTHR46577:SF2">
    <property type="entry name" value="TRANSCRIPTIONAL REGULATORY PROTEIN"/>
    <property type="match status" value="1"/>
</dbReference>
<dbReference type="InterPro" id="IPR036388">
    <property type="entry name" value="WH-like_DNA-bd_sf"/>
</dbReference>
<dbReference type="InParanoid" id="B4CYG5"/>
<dbReference type="EMBL" id="ABVL01000004">
    <property type="protein sequence ID" value="EDY20506.1"/>
    <property type="molecule type" value="Genomic_DNA"/>
</dbReference>
<proteinExistence type="inferred from homology"/>
<dbReference type="Gene3D" id="3.40.640.10">
    <property type="entry name" value="Type I PLP-dependent aspartate aminotransferase-like (Major domain)"/>
    <property type="match status" value="1"/>
</dbReference>
<dbReference type="FunCoup" id="B4CYG5">
    <property type="interactions" value="306"/>
</dbReference>
<feature type="domain" description="HTH gntR-type" evidence="7">
    <location>
        <begin position="10"/>
        <end position="78"/>
    </location>
</feature>
<dbReference type="STRING" id="497964.CfE428DRAFT_1703"/>
<comment type="similarity">
    <text evidence="1">In the C-terminal section; belongs to the class-I pyridoxal-phosphate-dependent aminotransferase family.</text>
</comment>
<keyword evidence="5" id="KW-0804">Transcription</keyword>
<evidence type="ECO:0000256" key="5">
    <source>
        <dbReference type="ARBA" id="ARBA00023163"/>
    </source>
</evidence>
<dbReference type="InterPro" id="IPR036390">
    <property type="entry name" value="WH_DNA-bd_sf"/>
</dbReference>
<dbReference type="CDD" id="cd07377">
    <property type="entry name" value="WHTH_GntR"/>
    <property type="match status" value="1"/>
</dbReference>
<dbReference type="InterPro" id="IPR000524">
    <property type="entry name" value="Tscrpt_reg_HTH_GntR"/>
</dbReference>
<keyword evidence="4" id="KW-0238">DNA-binding</keyword>
<comment type="caution">
    <text evidence="8">The sequence shown here is derived from an EMBL/GenBank/DDBJ whole genome shotgun (WGS) entry which is preliminary data.</text>
</comment>
<dbReference type="InterPro" id="IPR004839">
    <property type="entry name" value="Aminotransferase_I/II_large"/>
</dbReference>
<dbReference type="Gene3D" id="1.10.10.10">
    <property type="entry name" value="Winged helix-like DNA-binding domain superfamily/Winged helix DNA-binding domain"/>
    <property type="match status" value="1"/>
</dbReference>
<evidence type="ECO:0000256" key="4">
    <source>
        <dbReference type="ARBA" id="ARBA00023125"/>
    </source>
</evidence>
<dbReference type="GO" id="GO:0003677">
    <property type="term" value="F:DNA binding"/>
    <property type="evidence" value="ECO:0007669"/>
    <property type="project" value="UniProtKB-KW"/>
</dbReference>
<evidence type="ECO:0000256" key="1">
    <source>
        <dbReference type="ARBA" id="ARBA00005384"/>
    </source>
</evidence>
<keyword evidence="9" id="KW-1185">Reference proteome</keyword>
<name>B4CYG5_9BACT</name>
<evidence type="ECO:0000313" key="9">
    <source>
        <dbReference type="Proteomes" id="UP000005824"/>
    </source>
</evidence>
<gene>
    <name evidence="8" type="ORF">CfE428DRAFT_1703</name>
</gene>
<dbReference type="SUPFAM" id="SSF53383">
    <property type="entry name" value="PLP-dependent transferases"/>
    <property type="match status" value="1"/>
</dbReference>
<dbReference type="Pfam" id="PF00155">
    <property type="entry name" value="Aminotran_1_2"/>
    <property type="match status" value="1"/>
</dbReference>
<dbReference type="Gene3D" id="3.90.1150.10">
    <property type="entry name" value="Aspartate Aminotransferase, domain 1"/>
    <property type="match status" value="1"/>
</dbReference>
<accession>B4CYG5</accession>
<feature type="compositionally biased region" description="Low complexity" evidence="6">
    <location>
        <begin position="299"/>
        <end position="309"/>
    </location>
</feature>
<dbReference type="InterPro" id="IPR015424">
    <property type="entry name" value="PyrdxlP-dep_Trfase"/>
</dbReference>
<evidence type="ECO:0000313" key="8">
    <source>
        <dbReference type="EMBL" id="EDY20506.1"/>
    </source>
</evidence>
<dbReference type="GO" id="GO:0030170">
    <property type="term" value="F:pyridoxal phosphate binding"/>
    <property type="evidence" value="ECO:0007669"/>
    <property type="project" value="InterPro"/>
</dbReference>
<feature type="region of interest" description="Disordered" evidence="6">
    <location>
        <begin position="276"/>
        <end position="309"/>
    </location>
</feature>
<dbReference type="Proteomes" id="UP000005824">
    <property type="component" value="Unassembled WGS sequence"/>
</dbReference>
<dbReference type="SMART" id="SM00345">
    <property type="entry name" value="HTH_GNTR"/>
    <property type="match status" value="1"/>
</dbReference>
<keyword evidence="2" id="KW-0663">Pyridoxal phosphate</keyword>
<dbReference type="Pfam" id="PF00392">
    <property type="entry name" value="GntR"/>
    <property type="match status" value="1"/>
</dbReference>
<evidence type="ECO:0000256" key="2">
    <source>
        <dbReference type="ARBA" id="ARBA00022898"/>
    </source>
</evidence>
<dbReference type="PROSITE" id="PS50949">
    <property type="entry name" value="HTH_GNTR"/>
    <property type="match status" value="1"/>
</dbReference>
<evidence type="ECO:0000256" key="6">
    <source>
        <dbReference type="SAM" id="MobiDB-lite"/>
    </source>
</evidence>
<keyword evidence="3" id="KW-0805">Transcription regulation</keyword>
<dbReference type="eggNOG" id="COG1167">
    <property type="taxonomic scope" value="Bacteria"/>
</dbReference>
<sequence>MTALGNSLTDPLYQQLADTLEEMIQHRSLRPGDRMPSLRQFSRQRRVSVPTALQAYAMLEDRGLLEARPKSGYYVRASRADTVRPPSAGSQSPRVADYSKLDPLTAILAAQNAPDLVPLGVAVPDPRNLPEARMAREMSAVARQLRKEYSSYDFPPGCPPLRTELARRSLEWGCALTPDDFILTIGCTEALALALHAVCEAGDTVVVESPTYFGIATVLQELRLKALPIPVDAERGLNLDVLDSAAQDPRGGLCVDSQLSQSGRLVHVGSRQVASLPDAGEAGNSDNRGRHLRRPPARRPAAALPARIR</sequence>